<keyword evidence="5" id="KW-1185">Reference proteome</keyword>
<keyword evidence="2" id="KW-1133">Transmembrane helix</keyword>
<keyword evidence="2" id="KW-0812">Transmembrane</keyword>
<dbReference type="EMBL" id="LGRX02003373">
    <property type="protein sequence ID" value="KAK3282326.1"/>
    <property type="molecule type" value="Genomic_DNA"/>
</dbReference>
<organism evidence="3 5">
    <name type="scientific">Cymbomonas tetramitiformis</name>
    <dbReference type="NCBI Taxonomy" id="36881"/>
    <lineage>
        <taxon>Eukaryota</taxon>
        <taxon>Viridiplantae</taxon>
        <taxon>Chlorophyta</taxon>
        <taxon>Pyramimonadophyceae</taxon>
        <taxon>Pyramimonadales</taxon>
        <taxon>Pyramimonadaceae</taxon>
        <taxon>Cymbomonas</taxon>
    </lineage>
</organism>
<dbReference type="Proteomes" id="UP001190700">
    <property type="component" value="Unassembled WGS sequence"/>
</dbReference>
<keyword evidence="2" id="KW-0472">Membrane</keyword>
<feature type="region of interest" description="Disordered" evidence="1">
    <location>
        <begin position="1492"/>
        <end position="1554"/>
    </location>
</feature>
<name>A0AAE0CE56_9CHLO</name>
<protein>
    <submittedName>
        <fullName evidence="3">Uncharacterized protein</fullName>
    </submittedName>
</protein>
<evidence type="ECO:0000256" key="2">
    <source>
        <dbReference type="SAM" id="Phobius"/>
    </source>
</evidence>
<feature type="region of interest" description="Disordered" evidence="1">
    <location>
        <begin position="1"/>
        <end position="26"/>
    </location>
</feature>
<proteinExistence type="predicted"/>
<sequence length="1594" mass="174009">MAPVAADTVEAKQMDEASEEISDATVSGAEPRVAAVVVALGSTQKLRGFPVKTPEEFEAEAQVPPAAAADTLDRKVHLMSNLLKGTRNALSRVIAHLAVEGRVSLPRDGDVVREVASAGKLPGELASALADLNIDKDSLLLDEDEDEEPPCLVSDDEDFDDEEDIPLDEMPPGVVDQRKGSQPISACFASRHGVEVHDDGQGQVHAGKMESHAYELLKERMLSGLTEEHIKAMAQVQPVCKLLNQCLAQGMALVASGGLLMLYKVILMDTGANCNIITIKTVKQLGLTIFETGTGSRVTRCDGSPAQFSQYCYVDVVLAAGTPHQTLHRLHAFVSYAEGNSWDFLVGTGPMKNVLKLTIDLYRGVASSEAAIALGMKEKVTLPLIELTPPADPRQKIDEDPRVCLATEIFSKEGGGWGIQTGGPEEPLHAAVAERDMHGEDTSLQAGDGASTVLEDEMLVPRLAEEYDEAYPELASLQIARSEACQNGFTLRPWQGSAVKAWPDTDNNAGEGSWGEQRLFLDKGNIGGLCYLYPEDQQDHGLGGAHANVLFARCSEEKVVLKSRLQWPDFTSVDQKWDVGCQQFTNTRFSRVPDGSNHEHWAVRPDCDVLEERGWRTLARFQNAVNKFHTNPAGDVKGAIMWDMLRCEFCVVTDAYMDILELLKATVDHVESDGATSELNDLQVPHHYESWGCWLFQALKYVEALDMGKLRRQLHRQWKEVASGQQRAPALQLADLGRACKRKFYPVTDGEGGDGEIFTCHHAASEYVQLGEGRKVLKACATREEALYALDHSGQRRPPPPRVRGGVFERNAHLKGAAGPSGHAEVLLSDATAATGAPTVTPRPVPAREPLPLPHHGPPPGTQPNPNDQLPSGPFDPQVGPHRYQRHLDPEEDTTSLDARPGSYWLDGDEMLQVLNKSYQTTFLMSAQDMLGQSPGLRGALQAHYRDVEDRSELINRTLCHLHTGAAAGTLHMLLRRASAQSKAVYYLFEDQVYHREVTPMLIFTPEYLADPCRKFDRTAWMSLGFVAAMHRDALAALQHRLEALGPILPVHRMVPLLAQAASLQLDEPPAEATPGGRVVTGMVEADVTERDDGTTPVSPPYSPTSPLPIRDEGEWSPSRDAMAGPSGEGGLRWQQRRPLSPIPACDWQMPLSPECNLHVRPVYVVDDTQLALSYEALSDDEVSRYQLSASPSATSFDRAMERAGVRPEDELDDERLDALVDAYIAGTPQPSSGTVPLSNNTHGHTDSARTEAVAPAGDITSRPRSPVVLCLFAGMGYTLWHKPEVPHYFAIAIWALLEFMRHLCFYSFERLWYSCWMRRNMARALWSREAAEQWLSGTCPRTPLTGGLLGHALLALSWWCSLLGARHALRGDYVAQADDFYAAAKCCIASYFQDVRFFDLYGPPELLEGQVVYYVPMPSPQDEYDIAAQGWFWGILSAFVILCALTAAVIQFNKHRARTLLQVEVADPFDPGAPEKHALVPVGAVTSNLGGGRVVPLDDTSAPPATPPARPPPSTLSASDAPAPRTPDYTSVAGGPVAESVQRGDETPPASLRLPPLLVHGAVSLEEGNRGIVNMPVPGWSAEISAPNDPSAR</sequence>
<feature type="region of interest" description="Disordered" evidence="1">
    <location>
        <begin position="1089"/>
        <end position="1134"/>
    </location>
</feature>
<feature type="region of interest" description="Disordered" evidence="1">
    <location>
        <begin position="1230"/>
        <end position="1251"/>
    </location>
</feature>
<feature type="transmembrane region" description="Helical" evidence="2">
    <location>
        <begin position="1431"/>
        <end position="1451"/>
    </location>
</feature>
<feature type="compositionally biased region" description="Pro residues" evidence="1">
    <location>
        <begin position="1098"/>
        <end position="1107"/>
    </location>
</feature>
<evidence type="ECO:0000256" key="1">
    <source>
        <dbReference type="SAM" id="MobiDB-lite"/>
    </source>
</evidence>
<evidence type="ECO:0000313" key="5">
    <source>
        <dbReference type="Proteomes" id="UP001190700"/>
    </source>
</evidence>
<evidence type="ECO:0000313" key="4">
    <source>
        <dbReference type="EMBL" id="KAK3282326.1"/>
    </source>
</evidence>
<dbReference type="EMBL" id="LGRX02025321">
    <property type="protein sequence ID" value="KAK3252619.1"/>
    <property type="molecule type" value="Genomic_DNA"/>
</dbReference>
<accession>A0AAE0CE56</accession>
<reference evidence="3" key="2">
    <citation type="submission" date="2023-06" db="EMBL/GenBank/DDBJ databases">
        <title>Long-read-based genome assembly of the green algal bacterivore Cymbomonas tetramitiformis.</title>
        <authorList>
            <person name="Gyaltshen Y."/>
            <person name="Rozenberg A."/>
            <person name="Paasch A."/>
            <person name="Burns J.A."/>
            <person name="Warring S."/>
            <person name="Larson R."/>
            <person name="Maurer-Alcala X."/>
            <person name="Dacks J."/>
            <person name="Kim E."/>
        </authorList>
    </citation>
    <scope>NUCLEOTIDE SEQUENCE</scope>
    <source>
        <strain evidence="3">PLY_AMNH</strain>
    </source>
</reference>
<comment type="caution">
    <text evidence="3">The sequence shown here is derived from an EMBL/GenBank/DDBJ whole genome shotgun (WGS) entry which is preliminary data.</text>
</comment>
<reference evidence="3 5" key="1">
    <citation type="journal article" date="2015" name="Genome Biol. Evol.">
        <title>Comparative Genomics of a Bacterivorous Green Alga Reveals Evolutionary Causalities and Consequences of Phago-Mixotrophic Mode of Nutrition.</title>
        <authorList>
            <person name="Burns J.A."/>
            <person name="Paasch A."/>
            <person name="Narechania A."/>
            <person name="Kim E."/>
        </authorList>
    </citation>
    <scope>NUCLEOTIDE SEQUENCE [LARGE SCALE GENOMIC DNA]</scope>
    <source>
        <strain evidence="3">PLY_AMNH</strain>
    </source>
</reference>
<evidence type="ECO:0000313" key="3">
    <source>
        <dbReference type="EMBL" id="KAK3252619.1"/>
    </source>
</evidence>
<feature type="region of interest" description="Disordered" evidence="1">
    <location>
        <begin position="836"/>
        <end position="899"/>
    </location>
</feature>
<feature type="compositionally biased region" description="Polar residues" evidence="1">
    <location>
        <begin position="1230"/>
        <end position="1243"/>
    </location>
</feature>
<feature type="compositionally biased region" description="Pro residues" evidence="1">
    <location>
        <begin position="1505"/>
        <end position="1515"/>
    </location>
</feature>
<feature type="compositionally biased region" description="Pro residues" evidence="1">
    <location>
        <begin position="841"/>
        <end position="863"/>
    </location>
</feature>
<gene>
    <name evidence="3" type="ORF">CYMTET_38096</name>
    <name evidence="4" type="ORF">CYMTET_9932</name>
</gene>